<evidence type="ECO:0000256" key="3">
    <source>
        <dbReference type="ARBA" id="ARBA00022692"/>
    </source>
</evidence>
<dbReference type="Pfam" id="PF07690">
    <property type="entry name" value="MFS_1"/>
    <property type="match status" value="1"/>
</dbReference>
<evidence type="ECO:0000313" key="8">
    <source>
        <dbReference type="Proteomes" id="UP001165289"/>
    </source>
</evidence>
<reference evidence="7 8" key="1">
    <citation type="journal article" date="2023" name="BMC Biol.">
        <title>The compact genome of the sponge Oopsacas minuta (Hexactinellida) is lacking key metazoan core genes.</title>
        <authorList>
            <person name="Santini S."/>
            <person name="Schenkelaars Q."/>
            <person name="Jourda C."/>
            <person name="Duchesne M."/>
            <person name="Belahbib H."/>
            <person name="Rocher C."/>
            <person name="Selva M."/>
            <person name="Riesgo A."/>
            <person name="Vervoort M."/>
            <person name="Leys S.P."/>
            <person name="Kodjabachian L."/>
            <person name="Le Bivic A."/>
            <person name="Borchiellini C."/>
            <person name="Claverie J.M."/>
            <person name="Renard E."/>
        </authorList>
    </citation>
    <scope>NUCLEOTIDE SEQUENCE [LARGE SCALE GENOMIC DNA]</scope>
    <source>
        <strain evidence="7">SPO-2</strain>
    </source>
</reference>
<protein>
    <submittedName>
        <fullName evidence="7">Major facilitator superfamily domain-containing protein 8-like</fullName>
    </submittedName>
</protein>
<feature type="transmembrane region" description="Helical" evidence="6">
    <location>
        <begin position="29"/>
        <end position="50"/>
    </location>
</feature>
<feature type="transmembrane region" description="Helical" evidence="6">
    <location>
        <begin position="128"/>
        <end position="146"/>
    </location>
</feature>
<dbReference type="InterPro" id="IPR036259">
    <property type="entry name" value="MFS_trans_sf"/>
</dbReference>
<evidence type="ECO:0000313" key="7">
    <source>
        <dbReference type="EMBL" id="KAI6655753.1"/>
    </source>
</evidence>
<dbReference type="PANTHER" id="PTHR23510">
    <property type="entry name" value="INNER MEMBRANE TRANSPORT PROTEIN YAJR"/>
    <property type="match status" value="1"/>
</dbReference>
<dbReference type="Proteomes" id="UP001165289">
    <property type="component" value="Unassembled WGS sequence"/>
</dbReference>
<gene>
    <name evidence="7" type="ORF">LOD99_1895</name>
</gene>
<feature type="transmembrane region" description="Helical" evidence="6">
    <location>
        <begin position="236"/>
        <end position="255"/>
    </location>
</feature>
<evidence type="ECO:0000256" key="5">
    <source>
        <dbReference type="ARBA" id="ARBA00023136"/>
    </source>
</evidence>
<feature type="transmembrane region" description="Helical" evidence="6">
    <location>
        <begin position="308"/>
        <end position="326"/>
    </location>
</feature>
<dbReference type="Gene3D" id="1.20.1250.20">
    <property type="entry name" value="MFS general substrate transporter like domains"/>
    <property type="match status" value="1"/>
</dbReference>
<feature type="transmembrane region" description="Helical" evidence="6">
    <location>
        <begin position="366"/>
        <end position="384"/>
    </location>
</feature>
<feature type="transmembrane region" description="Helical" evidence="6">
    <location>
        <begin position="275"/>
        <end position="296"/>
    </location>
</feature>
<organism evidence="7 8">
    <name type="scientific">Oopsacas minuta</name>
    <dbReference type="NCBI Taxonomy" id="111878"/>
    <lineage>
        <taxon>Eukaryota</taxon>
        <taxon>Metazoa</taxon>
        <taxon>Porifera</taxon>
        <taxon>Hexactinellida</taxon>
        <taxon>Hexasterophora</taxon>
        <taxon>Lyssacinosida</taxon>
        <taxon>Leucopsacidae</taxon>
        <taxon>Oopsacas</taxon>
    </lineage>
</organism>
<name>A0AAV7K3C7_9METZ</name>
<feature type="transmembrane region" description="Helical" evidence="6">
    <location>
        <begin position="433"/>
        <end position="453"/>
    </location>
</feature>
<evidence type="ECO:0000256" key="4">
    <source>
        <dbReference type="ARBA" id="ARBA00022989"/>
    </source>
</evidence>
<evidence type="ECO:0000256" key="2">
    <source>
        <dbReference type="ARBA" id="ARBA00022448"/>
    </source>
</evidence>
<feature type="transmembrane region" description="Helical" evidence="6">
    <location>
        <begin position="405"/>
        <end position="427"/>
    </location>
</feature>
<keyword evidence="5 6" id="KW-0472">Membrane</keyword>
<dbReference type="GO" id="GO:0012505">
    <property type="term" value="C:endomembrane system"/>
    <property type="evidence" value="ECO:0007669"/>
    <property type="project" value="UniProtKB-SubCell"/>
</dbReference>
<comment type="caution">
    <text evidence="7">The sequence shown here is derived from an EMBL/GenBank/DDBJ whole genome shotgun (WGS) entry which is preliminary data.</text>
</comment>
<feature type="transmembrane region" description="Helical" evidence="6">
    <location>
        <begin position="86"/>
        <end position="108"/>
    </location>
</feature>
<dbReference type="InterPro" id="IPR011701">
    <property type="entry name" value="MFS"/>
</dbReference>
<evidence type="ECO:0000256" key="6">
    <source>
        <dbReference type="SAM" id="Phobius"/>
    </source>
</evidence>
<comment type="subcellular location">
    <subcellularLocation>
        <location evidence="1">Endomembrane system</location>
        <topology evidence="1">Multi-pass membrane protein</topology>
    </subcellularLocation>
</comment>
<keyword evidence="3 6" id="KW-0812">Transmembrane</keyword>
<dbReference type="GO" id="GO:0005765">
    <property type="term" value="C:lysosomal membrane"/>
    <property type="evidence" value="ECO:0007669"/>
    <property type="project" value="TreeGrafter"/>
</dbReference>
<dbReference type="AlphaFoldDB" id="A0AAV7K3C7"/>
<dbReference type="SUPFAM" id="SSF103473">
    <property type="entry name" value="MFS general substrate transporter"/>
    <property type="match status" value="1"/>
</dbReference>
<keyword evidence="8" id="KW-1185">Reference proteome</keyword>
<proteinExistence type="predicted"/>
<accession>A0AAV7K3C7</accession>
<feature type="transmembrane region" description="Helical" evidence="6">
    <location>
        <begin position="62"/>
        <end position="80"/>
    </location>
</feature>
<dbReference type="PANTHER" id="PTHR23510:SF3">
    <property type="entry name" value="MAJOR FACILITATOR SUPERFAMILY DOMAIN-CONTAINING PROTEIN 8"/>
    <property type="match status" value="1"/>
</dbReference>
<keyword evidence="2" id="KW-0813">Transport</keyword>
<keyword evidence="4 6" id="KW-1133">Transmembrane helix</keyword>
<feature type="transmembrane region" description="Helical" evidence="6">
    <location>
        <begin position="158"/>
        <end position="187"/>
    </location>
</feature>
<sequence>MFVNVYTTACMFTNIYPYLKSLNQDTSDFFYSCVIAVYPLGMFMSSPLLGYWFNISSTRQPIVFVLVLVIISNIIYVYCNQIPGNVAIWIVLISRFLMGVASGCRATISAYVTAATTMEERTGVMTNVYLTIPLAFTIGPLMGLLFEPLGSVGYVIPLIHLSLNIYTCPIIVCACVALINLVLMIWFKEFLVITLTTRNTSKLQKANSKFLEYAALMSESSEQTPPIVVNKPYDRIGFWSLVFTSFCAYLLVTINDSLLTPVCMDEFGWTSVQTITFNNLLISICCLLGMGSMRVFTFLVKYVEERSLFLLEIMTLSIAFFLYIPWPGELPELIHPLDGSSNSTIEMVGCDYKVKPWCLWVPKIHLFQYILGTIIFCTNFPNVYSGSNTIASKVIGTHPPGLLMGALTAGISVGRCVGPIIFIFLYSNYGPQITFGAMTCVVISMILITLVTYKRIAPYSNFE</sequence>
<dbReference type="EMBL" id="JAKMXF010000177">
    <property type="protein sequence ID" value="KAI6655753.1"/>
    <property type="molecule type" value="Genomic_DNA"/>
</dbReference>
<dbReference type="GO" id="GO:0022857">
    <property type="term" value="F:transmembrane transporter activity"/>
    <property type="evidence" value="ECO:0007669"/>
    <property type="project" value="InterPro"/>
</dbReference>
<dbReference type="InterPro" id="IPR051068">
    <property type="entry name" value="MFS_Domain-Containing_Protein"/>
</dbReference>
<evidence type="ECO:0000256" key="1">
    <source>
        <dbReference type="ARBA" id="ARBA00004127"/>
    </source>
</evidence>